<comment type="caution">
    <text evidence="1">The sequence shown here is derived from an EMBL/GenBank/DDBJ whole genome shotgun (WGS) entry which is preliminary data.</text>
</comment>
<organism evidence="1 2">
    <name type="scientific">Polarella glacialis</name>
    <name type="common">Dinoflagellate</name>
    <dbReference type="NCBI Taxonomy" id="89957"/>
    <lineage>
        <taxon>Eukaryota</taxon>
        <taxon>Sar</taxon>
        <taxon>Alveolata</taxon>
        <taxon>Dinophyceae</taxon>
        <taxon>Suessiales</taxon>
        <taxon>Suessiaceae</taxon>
        <taxon>Polarella</taxon>
    </lineage>
</organism>
<evidence type="ECO:0000313" key="2">
    <source>
        <dbReference type="Proteomes" id="UP000654075"/>
    </source>
</evidence>
<dbReference type="EMBL" id="CAJNNV010014913">
    <property type="protein sequence ID" value="CAE8603003.1"/>
    <property type="molecule type" value="Genomic_DNA"/>
</dbReference>
<evidence type="ECO:0000313" key="1">
    <source>
        <dbReference type="EMBL" id="CAE8603003.1"/>
    </source>
</evidence>
<reference evidence="1" key="1">
    <citation type="submission" date="2021-02" db="EMBL/GenBank/DDBJ databases">
        <authorList>
            <person name="Dougan E. K."/>
            <person name="Rhodes N."/>
            <person name="Thang M."/>
            <person name="Chan C."/>
        </authorList>
    </citation>
    <scope>NUCLEOTIDE SEQUENCE</scope>
</reference>
<accession>A0A813ERR2</accession>
<dbReference type="AlphaFoldDB" id="A0A813ERR2"/>
<proteinExistence type="predicted"/>
<name>A0A813ERR2_POLGL</name>
<keyword evidence="2" id="KW-1185">Reference proteome</keyword>
<dbReference type="Proteomes" id="UP000654075">
    <property type="component" value="Unassembled WGS sequence"/>
</dbReference>
<feature type="non-terminal residue" evidence="1">
    <location>
        <position position="1"/>
    </location>
</feature>
<gene>
    <name evidence="1" type="ORF">PGLA1383_LOCUS21230</name>
</gene>
<dbReference type="OrthoDB" id="412163at2759"/>
<protein>
    <submittedName>
        <fullName evidence="1">Uncharacterized protein</fullName>
    </submittedName>
</protein>
<feature type="non-terminal residue" evidence="1">
    <location>
        <position position="166"/>
    </location>
</feature>
<sequence length="166" mass="18983">EKAEERRMASPSPDEIAAGCPYINQYCQDVHSDKVKCLWTSEKGRVLRSEVAFTMGDIVFREPPLHLVAEDKGNPMFDRLKDLCSKQPTIFEYEPLWYWTALNSLPPALLLPGESRIKSITQDQHKKLLLLYHDKVSAAGKAFTLLVQEFRLGAQLDPIELERLLQ</sequence>